<dbReference type="Pfam" id="PF13489">
    <property type="entry name" value="Methyltransf_23"/>
    <property type="match status" value="1"/>
</dbReference>
<gene>
    <name evidence="1" type="ORF">VAMP_7n28</name>
</gene>
<dbReference type="Gene3D" id="3.40.50.150">
    <property type="entry name" value="Vaccinia Virus protein VP39"/>
    <property type="match status" value="1"/>
</dbReference>
<evidence type="ECO:0000313" key="1">
    <source>
        <dbReference type="EMBL" id="MBS8121543.1"/>
    </source>
</evidence>
<dbReference type="EMBL" id="JAEDAM010000004">
    <property type="protein sequence ID" value="MBS8121543.1"/>
    <property type="molecule type" value="Genomic_DNA"/>
</dbReference>
<dbReference type="Proteomes" id="UP000680365">
    <property type="component" value="Unassembled WGS sequence"/>
</dbReference>
<accession>A0ABS5QJV0</accession>
<sequence>MKKVLNYIRQIMFYIDAKMLNYFKFKNGRITEFEYKLRKKFLKKINQFGVYDFYQSYPPLMITGVRPTASRFGNYGLENYLSKEKEVLDIGGNISFFSAYTSRFVKNIDVVEYEGNLCDIGNELLGFENIQNVKIHNVDFKKYKTDKKYDVVFSFAIHMWVGLSIEKYLEQIYNLMKNNGILVLESHTFYQNKSDSLDNHIKKFGKFDIIKKGISDDQGGNYREFFILSKK</sequence>
<dbReference type="SUPFAM" id="SSF53335">
    <property type="entry name" value="S-adenosyl-L-methionine-dependent methyltransferases"/>
    <property type="match status" value="1"/>
</dbReference>
<proteinExistence type="predicted"/>
<evidence type="ECO:0000313" key="2">
    <source>
        <dbReference type="Proteomes" id="UP000680365"/>
    </source>
</evidence>
<protein>
    <submittedName>
        <fullName evidence="1">tRNA/tmRNA/rRNA uracil-C5-methylase, TrmA/RlmC/RlmD family</fullName>
    </submittedName>
</protein>
<dbReference type="InterPro" id="IPR029063">
    <property type="entry name" value="SAM-dependent_MTases_sf"/>
</dbReference>
<keyword evidence="2" id="KW-1185">Reference proteome</keyword>
<reference evidence="1 2" key="1">
    <citation type="journal article" date="2021" name="Nat. Commun.">
        <title>Reductive evolution and unique predatory mode in the CPR bacterium Vampirococcus lugosii.</title>
        <authorList>
            <person name="Moreira D."/>
            <person name="Zivanovic Y."/>
            <person name="Lopez-Archilla A.I."/>
            <person name="Iniesto M."/>
            <person name="Lopez-Garcia P."/>
        </authorList>
    </citation>
    <scope>NUCLEOTIDE SEQUENCE [LARGE SCALE GENOMIC DNA]</scope>
    <source>
        <strain evidence="1">Chiprana</strain>
    </source>
</reference>
<dbReference type="RefSeq" id="WP_213348147.1">
    <property type="nucleotide sequence ID" value="NZ_JAEDAM010000004.1"/>
</dbReference>
<comment type="caution">
    <text evidence="1">The sequence shown here is derived from an EMBL/GenBank/DDBJ whole genome shotgun (WGS) entry which is preliminary data.</text>
</comment>
<name>A0ABS5QJV0_9BACT</name>
<organism evidence="1 2">
    <name type="scientific">Candidatus Vampirococcus lugosii</name>
    <dbReference type="NCBI Taxonomy" id="2789015"/>
    <lineage>
        <taxon>Bacteria</taxon>
        <taxon>Candidatus Absconditibacteriota</taxon>
        <taxon>Vampirococcus</taxon>
    </lineage>
</organism>